<name>Q9RFR2_RHOMR</name>
<organism evidence="1">
    <name type="scientific">Rhodothermus marinus</name>
    <name type="common">Rhodothermus obamensis</name>
    <dbReference type="NCBI Taxonomy" id="29549"/>
    <lineage>
        <taxon>Bacteria</taxon>
        <taxon>Pseudomonadati</taxon>
        <taxon>Rhodothermota</taxon>
        <taxon>Rhodothermia</taxon>
        <taxon>Rhodothermales</taxon>
        <taxon>Rhodothermaceae</taxon>
        <taxon>Rhodothermus</taxon>
    </lineage>
</organism>
<proteinExistence type="predicted"/>
<protein>
    <submittedName>
        <fullName evidence="1">Uncharacterized protein</fullName>
    </submittedName>
</protein>
<sequence>DLLLVPVAVRLDVVDHPVGKVHVRGIDVDMLEEVFPHEVVIALRVGGRQSHVFVEVEGDDFGEVELTAAVAFDEAAVEAQRGASGGKAQHAVGFATDERGDELVGAFAQRLVIREDLDQHGLTSRLADGRSINLRGKARKGKRRRYWKRSQNAAMTRGWAITVVPGCANHGLSTHCAWHRCLGREVDWLVAQNGQLRGVFLKGWPVSFPEQNAGVASTS</sequence>
<evidence type="ECO:0000313" key="1">
    <source>
        <dbReference type="EMBL" id="AAF16903.1"/>
    </source>
</evidence>
<feature type="non-terminal residue" evidence="1">
    <location>
        <position position="1"/>
    </location>
</feature>
<accession>Q9RFR2</accession>
<reference evidence="1" key="1">
    <citation type="journal article" date="1999" name="J. Biol. Chem.">
        <title>Biosynthesis of mannosylglycerate in the thermophilic bacterium Rhodothermus marinus. Biochemical and genetic characterization of a mannosylglycerate synthase.</title>
        <authorList>
            <person name="Martins L.O."/>
            <person name="Empadinhas N."/>
            <person name="Marugg J.D."/>
            <person name="Miguel C."/>
            <person name="Ferreira C."/>
            <person name="da Costa M.S."/>
            <person name="Santos H."/>
        </authorList>
    </citation>
    <scope>NUCLEOTIDE SEQUENCE</scope>
    <source>
        <strain evidence="1">DSM 4252</strain>
    </source>
</reference>
<dbReference type="AlphaFoldDB" id="Q9RFR2"/>
<dbReference type="EMBL" id="AF173987">
    <property type="protein sequence ID" value="AAF16903.1"/>
    <property type="molecule type" value="Genomic_DNA"/>
</dbReference>